<dbReference type="Proteomes" id="UP000367750">
    <property type="component" value="Unassembled WGS sequence"/>
</dbReference>
<reference evidence="1 2" key="1">
    <citation type="submission" date="2019-09" db="EMBL/GenBank/DDBJ databases">
        <title>Bacillus ochoae sp. nov., Paenibacillus whitsoniae sp. nov., Paenibacillus spiritus sp. nov. Isolated from the Mars Exploration Rover during spacecraft assembly.</title>
        <authorList>
            <person name="Seuylemezian A."/>
            <person name="Vaishampayan P."/>
        </authorList>
    </citation>
    <scope>NUCLEOTIDE SEQUENCE [LARGE SCALE GENOMIC DNA]</scope>
    <source>
        <strain evidence="1 2">MER_111</strain>
    </source>
</reference>
<keyword evidence="2" id="KW-1185">Reference proteome</keyword>
<dbReference type="EMBL" id="VYKK01000004">
    <property type="protein sequence ID" value="KAA9007260.1"/>
    <property type="molecule type" value="Genomic_DNA"/>
</dbReference>
<sequence>MTYKEQCIEQFMILIEAQNIPEYSKEVAKQMFVTGFDYGSMNGASDDIKQSVVKNMNQKQEGRWYKWD</sequence>
<accession>A0A5J5GGX1</accession>
<dbReference type="RefSeq" id="WP_150456550.1">
    <property type="nucleotide sequence ID" value="NZ_VYKK01000004.1"/>
</dbReference>
<comment type="caution">
    <text evidence="1">The sequence shown here is derived from an EMBL/GenBank/DDBJ whole genome shotgun (WGS) entry which is preliminary data.</text>
</comment>
<proteinExistence type="predicted"/>
<dbReference type="OrthoDB" id="9962468at2"/>
<evidence type="ECO:0000313" key="2">
    <source>
        <dbReference type="Proteomes" id="UP000367750"/>
    </source>
</evidence>
<organism evidence="1 2">
    <name type="scientific">Paenibacillus spiritus</name>
    <dbReference type="NCBI Taxonomy" id="2496557"/>
    <lineage>
        <taxon>Bacteria</taxon>
        <taxon>Bacillati</taxon>
        <taxon>Bacillota</taxon>
        <taxon>Bacilli</taxon>
        <taxon>Bacillales</taxon>
        <taxon>Paenibacillaceae</taxon>
        <taxon>Paenibacillus</taxon>
    </lineage>
</organism>
<gene>
    <name evidence="1" type="ORF">F4V43_01880</name>
</gene>
<name>A0A5J5GGX1_9BACL</name>
<protein>
    <submittedName>
        <fullName evidence="1">Uncharacterized protein</fullName>
    </submittedName>
</protein>
<dbReference type="AlphaFoldDB" id="A0A5J5GGX1"/>
<evidence type="ECO:0000313" key="1">
    <source>
        <dbReference type="EMBL" id="KAA9007260.1"/>
    </source>
</evidence>